<keyword evidence="1" id="KW-0175">Coiled coil</keyword>
<reference evidence="3" key="1">
    <citation type="journal article" date="2015" name="Nature">
        <title>Complex archaea that bridge the gap between prokaryotes and eukaryotes.</title>
        <authorList>
            <person name="Spang A."/>
            <person name="Saw J.H."/>
            <person name="Jorgensen S.L."/>
            <person name="Zaremba-Niedzwiedzka K."/>
            <person name="Martijn J."/>
            <person name="Lind A.E."/>
            <person name="van Eijk R."/>
            <person name="Schleper C."/>
            <person name="Guy L."/>
            <person name="Ettema T.J."/>
        </authorList>
    </citation>
    <scope>NUCLEOTIDE SEQUENCE</scope>
</reference>
<feature type="non-terminal residue" evidence="3">
    <location>
        <position position="364"/>
    </location>
</feature>
<comment type="caution">
    <text evidence="3">The sequence shown here is derived from an EMBL/GenBank/DDBJ whole genome shotgun (WGS) entry which is preliminary data.</text>
</comment>
<dbReference type="AlphaFoldDB" id="A0A0F8Z7I0"/>
<dbReference type="EMBL" id="LAZR01062034">
    <property type="protein sequence ID" value="KKK62349.1"/>
    <property type="molecule type" value="Genomic_DNA"/>
</dbReference>
<evidence type="ECO:0000256" key="2">
    <source>
        <dbReference type="SAM" id="Phobius"/>
    </source>
</evidence>
<proteinExistence type="predicted"/>
<evidence type="ECO:0000256" key="1">
    <source>
        <dbReference type="SAM" id="Coils"/>
    </source>
</evidence>
<evidence type="ECO:0000313" key="3">
    <source>
        <dbReference type="EMBL" id="KKK62349.1"/>
    </source>
</evidence>
<accession>A0A0F8Z7I0</accession>
<gene>
    <name evidence="3" type="ORF">LCGC14_3005220</name>
</gene>
<keyword evidence="2" id="KW-0472">Membrane</keyword>
<organism evidence="3">
    <name type="scientific">marine sediment metagenome</name>
    <dbReference type="NCBI Taxonomy" id="412755"/>
    <lineage>
        <taxon>unclassified sequences</taxon>
        <taxon>metagenomes</taxon>
        <taxon>ecological metagenomes</taxon>
    </lineage>
</organism>
<name>A0A0F8Z7I0_9ZZZZ</name>
<feature type="transmembrane region" description="Helical" evidence="2">
    <location>
        <begin position="19"/>
        <end position="40"/>
    </location>
</feature>
<dbReference type="InterPro" id="IPR050445">
    <property type="entry name" value="Bact_polysacc_biosynth/exp"/>
</dbReference>
<feature type="coiled-coil region" evidence="1">
    <location>
        <begin position="330"/>
        <end position="364"/>
    </location>
</feature>
<protein>
    <recommendedName>
        <fullName evidence="4">Polysaccharide chain length determinant N-terminal domain-containing protein</fullName>
    </recommendedName>
</protein>
<sequence length="364" mass="41728">AAAAGITPKEIIGIVRRHMILITVCTMTGIFLGGVAWFLLKRYAPQYRTEAYIQVMPPNDKDPMVIGGSSPNKDLYYQFRATKANSIKRQGMLEEFLRKDKIRATKWYKQFEDKKTPVADAVEDLEKNMGASAHRDMTWIRMSMKCGDAKEVATIVDEMVNLFIRKQIVMATRDIKAQLTTYNAQERSLGKEVSTAIDSLETIRLLSKYTGLSSKITFRSYMDEKISNLEKTYSDLDTNVKQFQVQIETFKARAEGEFDEVVREQMERDPIAAGMRNSIASMAPLLATQLMKFGDGHRRVRETRTAIKEMEIELGKRQTFIAETQRRSSLRQAEDQMKMLESTLKDLEAQRTTAMDEHKELDED</sequence>
<dbReference type="PANTHER" id="PTHR32309">
    <property type="entry name" value="TYROSINE-PROTEIN KINASE"/>
    <property type="match status" value="1"/>
</dbReference>
<keyword evidence="2" id="KW-0812">Transmembrane</keyword>
<feature type="non-terminal residue" evidence="3">
    <location>
        <position position="1"/>
    </location>
</feature>
<keyword evidence="2" id="KW-1133">Transmembrane helix</keyword>
<dbReference type="PANTHER" id="PTHR32309:SF31">
    <property type="entry name" value="CAPSULAR EXOPOLYSACCHARIDE FAMILY"/>
    <property type="match status" value="1"/>
</dbReference>
<evidence type="ECO:0008006" key="4">
    <source>
        <dbReference type="Google" id="ProtNLM"/>
    </source>
</evidence>